<evidence type="ECO:0000313" key="3">
    <source>
        <dbReference type="Proteomes" id="UP000435910"/>
    </source>
</evidence>
<dbReference type="AlphaFoldDB" id="A0A8B5YD74"/>
<evidence type="ECO:0000313" key="2">
    <source>
        <dbReference type="EMBL" id="TWL28501.1"/>
    </source>
</evidence>
<reference evidence="2 3" key="1">
    <citation type="submission" date="2019-06" db="EMBL/GenBank/DDBJ databases">
        <title>Genome sequence analysis of &gt;100 Bacillus licheniformis strains suggests intrinsic resistance to this species.</title>
        <authorList>
            <person name="Wels M."/>
            <person name="Siezen R.J."/>
            <person name="Johansen E."/>
            <person name="Stuer-Lauridsen B."/>
            <person name="Bjerre K."/>
            <person name="Nielsen B.K.K."/>
        </authorList>
    </citation>
    <scope>NUCLEOTIDE SEQUENCE [LARGE SCALE GENOMIC DNA]</scope>
    <source>
        <strain evidence="2 3">BAC-16736</strain>
    </source>
</reference>
<dbReference type="RefSeq" id="WP_017474975.1">
    <property type="nucleotide sequence ID" value="NZ_CAJCKC010000016.1"/>
</dbReference>
<protein>
    <submittedName>
        <fullName evidence="2">Uncharacterized protein</fullName>
    </submittedName>
</protein>
<dbReference type="EMBL" id="CP065647">
    <property type="protein sequence ID" value="QPR72514.1"/>
    <property type="molecule type" value="Genomic_DNA"/>
</dbReference>
<reference evidence="1 4" key="2">
    <citation type="submission" date="2020-12" db="EMBL/GenBank/DDBJ databases">
        <title>FDA dAtabase for Regulatory Grade micrObial Sequences (FDA-ARGOS): Supporting development and validation of Infectious Disease Dx tests.</title>
        <authorList>
            <person name="Nelson B."/>
            <person name="Plummer A."/>
            <person name="Tallon L."/>
            <person name="Sadzewicz L."/>
            <person name="Zhao X."/>
            <person name="Boylan J."/>
            <person name="Ott S."/>
            <person name="Bowen H."/>
            <person name="Vavikolanu K."/>
            <person name="Mehta A."/>
            <person name="Aluvathingal J."/>
            <person name="Nadendla S."/>
            <person name="Myers T."/>
            <person name="Yan Y."/>
            <person name="Sichtig H."/>
        </authorList>
    </citation>
    <scope>NUCLEOTIDE SEQUENCE [LARGE SCALE GENOMIC DNA]</scope>
    <source>
        <strain evidence="1 4">FDAARGOS_923</strain>
    </source>
</reference>
<dbReference type="EMBL" id="NILC01000021">
    <property type="protein sequence ID" value="TWL28501.1"/>
    <property type="molecule type" value="Genomic_DNA"/>
</dbReference>
<proteinExistence type="predicted"/>
<gene>
    <name evidence="2" type="ORF">CHCC16736_3103</name>
    <name evidence="1" type="ORF">I6G80_22365</name>
</gene>
<dbReference type="Proteomes" id="UP000595038">
    <property type="component" value="Chromosome"/>
</dbReference>
<evidence type="ECO:0000313" key="4">
    <source>
        <dbReference type="Proteomes" id="UP000595038"/>
    </source>
</evidence>
<accession>A0A8B5YD74</accession>
<sequence length="62" mass="7277">MMFEEEKQEWLLFKERKLNVRVFKVNSTYEVHASIIGKGTYTARGLEKWSTIAEAIEGINKK</sequence>
<dbReference type="Proteomes" id="UP000435910">
    <property type="component" value="Unassembled WGS sequence"/>
</dbReference>
<organism evidence="2 3">
    <name type="scientific">Bacillus licheniformis</name>
    <dbReference type="NCBI Taxonomy" id="1402"/>
    <lineage>
        <taxon>Bacteria</taxon>
        <taxon>Bacillati</taxon>
        <taxon>Bacillota</taxon>
        <taxon>Bacilli</taxon>
        <taxon>Bacillales</taxon>
        <taxon>Bacillaceae</taxon>
        <taxon>Bacillus</taxon>
    </lineage>
</organism>
<name>A0A8B5YD74_BACLI</name>
<evidence type="ECO:0000313" key="1">
    <source>
        <dbReference type="EMBL" id="QPR72514.1"/>
    </source>
</evidence>